<organism evidence="1 2">
    <name type="scientific">Moniliophthora roreri</name>
    <name type="common">Frosty pod rot fungus</name>
    <name type="synonym">Monilia roreri</name>
    <dbReference type="NCBI Taxonomy" id="221103"/>
    <lineage>
        <taxon>Eukaryota</taxon>
        <taxon>Fungi</taxon>
        <taxon>Dikarya</taxon>
        <taxon>Basidiomycota</taxon>
        <taxon>Agaricomycotina</taxon>
        <taxon>Agaricomycetes</taxon>
        <taxon>Agaricomycetidae</taxon>
        <taxon>Agaricales</taxon>
        <taxon>Marasmiineae</taxon>
        <taxon>Marasmiaceae</taxon>
        <taxon>Moniliophthora</taxon>
    </lineage>
</organism>
<accession>A0A0W0G1C0</accession>
<evidence type="ECO:0000313" key="1">
    <source>
        <dbReference type="EMBL" id="KTB42368.1"/>
    </source>
</evidence>
<dbReference type="EMBL" id="LATX01001340">
    <property type="protein sequence ID" value="KTB42368.1"/>
    <property type="molecule type" value="Genomic_DNA"/>
</dbReference>
<comment type="caution">
    <text evidence="1">The sequence shown here is derived from an EMBL/GenBank/DDBJ whole genome shotgun (WGS) entry which is preliminary data.</text>
</comment>
<dbReference type="AlphaFoldDB" id="A0A0W0G1C0"/>
<reference evidence="1 2" key="1">
    <citation type="submission" date="2015-12" db="EMBL/GenBank/DDBJ databases">
        <title>Draft genome sequence of Moniliophthora roreri, the causal agent of frosty pod rot of cacao.</title>
        <authorList>
            <person name="Aime M.C."/>
            <person name="Diaz-Valderrama J.R."/>
            <person name="Kijpornyongpan T."/>
            <person name="Phillips-Mora W."/>
        </authorList>
    </citation>
    <scope>NUCLEOTIDE SEQUENCE [LARGE SCALE GENOMIC DNA]</scope>
    <source>
        <strain evidence="1 2">MCA 2952</strain>
    </source>
</reference>
<gene>
    <name evidence="1" type="ORF">WG66_5060</name>
</gene>
<sequence>MCNDIKSPNEPVSINARHGLPSIITTMTIGFGTIRLIALTNEDVCWRPG</sequence>
<name>A0A0W0G1C0_MONRR</name>
<evidence type="ECO:0000313" key="2">
    <source>
        <dbReference type="Proteomes" id="UP000054988"/>
    </source>
</evidence>
<dbReference type="Proteomes" id="UP000054988">
    <property type="component" value="Unassembled WGS sequence"/>
</dbReference>
<proteinExistence type="predicted"/>
<protein>
    <submittedName>
        <fullName evidence="1">Uncharacterized protein</fullName>
    </submittedName>
</protein>